<sequence length="192" mass="20822">MRDPQVADEKTLWSLKAVTLAREAPHAQSISCGERWKLVPLILDLFPPFKTPPTRPCSSAPPSAPPHGTRHRLAARLPPRRTRFCVFIPPARCGAVRTSGAAGLEQLFSSSPATRTSSPGNERKRSSEPHVGMNKREESEAAAGDMEGPALPGATSPYSNLDTNPTRPDPEGESSPPTSDNPRGWSLQLRRM</sequence>
<protein>
    <submittedName>
        <fullName evidence="2">Uncharacterized protein</fullName>
    </submittedName>
</protein>
<feature type="region of interest" description="Disordered" evidence="1">
    <location>
        <begin position="106"/>
        <end position="192"/>
    </location>
</feature>
<gene>
    <name evidence="2" type="ORF">PLEPLA_LOCUS17041</name>
</gene>
<feature type="compositionally biased region" description="Polar residues" evidence="1">
    <location>
        <begin position="156"/>
        <end position="166"/>
    </location>
</feature>
<feature type="compositionally biased region" description="Basic and acidic residues" evidence="1">
    <location>
        <begin position="121"/>
        <end position="139"/>
    </location>
</feature>
<name>A0A9N7UDL8_PLEPL</name>
<accession>A0A9N7UDL8</accession>
<keyword evidence="3" id="KW-1185">Reference proteome</keyword>
<dbReference type="EMBL" id="CADEAL010001112">
    <property type="protein sequence ID" value="CAB1429066.1"/>
    <property type="molecule type" value="Genomic_DNA"/>
</dbReference>
<comment type="caution">
    <text evidence="2">The sequence shown here is derived from an EMBL/GenBank/DDBJ whole genome shotgun (WGS) entry which is preliminary data.</text>
</comment>
<organism evidence="2 3">
    <name type="scientific">Pleuronectes platessa</name>
    <name type="common">European plaice</name>
    <dbReference type="NCBI Taxonomy" id="8262"/>
    <lineage>
        <taxon>Eukaryota</taxon>
        <taxon>Metazoa</taxon>
        <taxon>Chordata</taxon>
        <taxon>Craniata</taxon>
        <taxon>Vertebrata</taxon>
        <taxon>Euteleostomi</taxon>
        <taxon>Actinopterygii</taxon>
        <taxon>Neopterygii</taxon>
        <taxon>Teleostei</taxon>
        <taxon>Neoteleostei</taxon>
        <taxon>Acanthomorphata</taxon>
        <taxon>Carangaria</taxon>
        <taxon>Pleuronectiformes</taxon>
        <taxon>Pleuronectoidei</taxon>
        <taxon>Pleuronectidae</taxon>
        <taxon>Pleuronectes</taxon>
    </lineage>
</organism>
<feature type="compositionally biased region" description="Polar residues" evidence="1">
    <location>
        <begin position="107"/>
        <end position="120"/>
    </location>
</feature>
<evidence type="ECO:0000313" key="2">
    <source>
        <dbReference type="EMBL" id="CAB1429066.1"/>
    </source>
</evidence>
<evidence type="ECO:0000313" key="3">
    <source>
        <dbReference type="Proteomes" id="UP001153269"/>
    </source>
</evidence>
<dbReference type="Proteomes" id="UP001153269">
    <property type="component" value="Unassembled WGS sequence"/>
</dbReference>
<reference evidence="2" key="1">
    <citation type="submission" date="2020-03" db="EMBL/GenBank/DDBJ databases">
        <authorList>
            <person name="Weist P."/>
        </authorList>
    </citation>
    <scope>NUCLEOTIDE SEQUENCE</scope>
</reference>
<feature type="region of interest" description="Disordered" evidence="1">
    <location>
        <begin position="52"/>
        <end position="72"/>
    </location>
</feature>
<proteinExistence type="predicted"/>
<evidence type="ECO:0000256" key="1">
    <source>
        <dbReference type="SAM" id="MobiDB-lite"/>
    </source>
</evidence>
<dbReference type="AlphaFoldDB" id="A0A9N7UDL8"/>